<evidence type="ECO:0000256" key="3">
    <source>
        <dbReference type="ARBA" id="ARBA00022989"/>
    </source>
</evidence>
<keyword evidence="4 5" id="KW-0472">Membrane</keyword>
<dbReference type="GO" id="GO:0005254">
    <property type="term" value="F:chloride channel activity"/>
    <property type="evidence" value="ECO:0007669"/>
    <property type="project" value="TreeGrafter"/>
</dbReference>
<protein>
    <recommendedName>
        <fullName evidence="6">Anoctamin transmembrane domain-containing protein</fullName>
    </recommendedName>
</protein>
<dbReference type="EnsemblProtists" id="EOD24318">
    <property type="protein sequence ID" value="EOD24318"/>
    <property type="gene ID" value="EMIHUDRAFT_367742"/>
</dbReference>
<evidence type="ECO:0000259" key="6">
    <source>
        <dbReference type="Pfam" id="PF04547"/>
    </source>
</evidence>
<evidence type="ECO:0000256" key="1">
    <source>
        <dbReference type="ARBA" id="ARBA00004141"/>
    </source>
</evidence>
<keyword evidence="2 5" id="KW-0812">Transmembrane</keyword>
<feature type="domain" description="Anoctamin transmembrane" evidence="6">
    <location>
        <begin position="3"/>
        <end position="214"/>
    </location>
</feature>
<dbReference type="AlphaFoldDB" id="A0A0D3JLD3"/>
<dbReference type="GO" id="GO:0016020">
    <property type="term" value="C:membrane"/>
    <property type="evidence" value="ECO:0007669"/>
    <property type="project" value="UniProtKB-SubCell"/>
</dbReference>
<keyword evidence="3 5" id="KW-1133">Transmembrane helix</keyword>
<keyword evidence="8" id="KW-1185">Reference proteome</keyword>
<comment type="subcellular location">
    <subcellularLocation>
        <location evidence="1">Membrane</location>
        <topology evidence="1">Multi-pass membrane protein</topology>
    </subcellularLocation>
</comment>
<organism evidence="7 8">
    <name type="scientific">Emiliania huxleyi (strain CCMP1516)</name>
    <dbReference type="NCBI Taxonomy" id="280463"/>
    <lineage>
        <taxon>Eukaryota</taxon>
        <taxon>Haptista</taxon>
        <taxon>Haptophyta</taxon>
        <taxon>Prymnesiophyceae</taxon>
        <taxon>Isochrysidales</taxon>
        <taxon>Noelaerhabdaceae</taxon>
        <taxon>Emiliania</taxon>
    </lineage>
</organism>
<reference evidence="8" key="1">
    <citation type="journal article" date="2013" name="Nature">
        <title>Pan genome of the phytoplankton Emiliania underpins its global distribution.</title>
        <authorList>
            <person name="Read B.A."/>
            <person name="Kegel J."/>
            <person name="Klute M.J."/>
            <person name="Kuo A."/>
            <person name="Lefebvre S.C."/>
            <person name="Maumus F."/>
            <person name="Mayer C."/>
            <person name="Miller J."/>
            <person name="Monier A."/>
            <person name="Salamov A."/>
            <person name="Young J."/>
            <person name="Aguilar M."/>
            <person name="Claverie J.M."/>
            <person name="Frickenhaus S."/>
            <person name="Gonzalez K."/>
            <person name="Herman E.K."/>
            <person name="Lin Y.C."/>
            <person name="Napier J."/>
            <person name="Ogata H."/>
            <person name="Sarno A.F."/>
            <person name="Shmutz J."/>
            <person name="Schroeder D."/>
            <person name="de Vargas C."/>
            <person name="Verret F."/>
            <person name="von Dassow P."/>
            <person name="Valentin K."/>
            <person name="Van de Peer Y."/>
            <person name="Wheeler G."/>
            <person name="Dacks J.B."/>
            <person name="Delwiche C.F."/>
            <person name="Dyhrman S.T."/>
            <person name="Glockner G."/>
            <person name="John U."/>
            <person name="Richards T."/>
            <person name="Worden A.Z."/>
            <person name="Zhang X."/>
            <person name="Grigoriev I.V."/>
            <person name="Allen A.E."/>
            <person name="Bidle K."/>
            <person name="Borodovsky M."/>
            <person name="Bowler C."/>
            <person name="Brownlee C."/>
            <person name="Cock J.M."/>
            <person name="Elias M."/>
            <person name="Gladyshev V.N."/>
            <person name="Groth M."/>
            <person name="Guda C."/>
            <person name="Hadaegh A."/>
            <person name="Iglesias-Rodriguez M.D."/>
            <person name="Jenkins J."/>
            <person name="Jones B.M."/>
            <person name="Lawson T."/>
            <person name="Leese F."/>
            <person name="Lindquist E."/>
            <person name="Lobanov A."/>
            <person name="Lomsadze A."/>
            <person name="Malik S.B."/>
            <person name="Marsh M.E."/>
            <person name="Mackinder L."/>
            <person name="Mock T."/>
            <person name="Mueller-Roeber B."/>
            <person name="Pagarete A."/>
            <person name="Parker M."/>
            <person name="Probert I."/>
            <person name="Quesneville H."/>
            <person name="Raines C."/>
            <person name="Rensing S.A."/>
            <person name="Riano-Pachon D.M."/>
            <person name="Richier S."/>
            <person name="Rokitta S."/>
            <person name="Shiraiwa Y."/>
            <person name="Soanes D.M."/>
            <person name="van der Giezen M."/>
            <person name="Wahlund T.M."/>
            <person name="Williams B."/>
            <person name="Wilson W."/>
            <person name="Wolfe G."/>
            <person name="Wurch L.L."/>
        </authorList>
    </citation>
    <scope>NUCLEOTIDE SEQUENCE</scope>
</reference>
<accession>A0A0D3JLD3</accession>
<dbReference type="Pfam" id="PF04547">
    <property type="entry name" value="Anoctamin"/>
    <property type="match status" value="1"/>
</dbReference>
<feature type="transmembrane region" description="Helical" evidence="5">
    <location>
        <begin position="166"/>
        <end position="185"/>
    </location>
</feature>
<evidence type="ECO:0000256" key="5">
    <source>
        <dbReference type="SAM" id="Phobius"/>
    </source>
</evidence>
<evidence type="ECO:0000256" key="2">
    <source>
        <dbReference type="ARBA" id="ARBA00022692"/>
    </source>
</evidence>
<dbReference type="InterPro" id="IPR049452">
    <property type="entry name" value="Anoctamin_TM"/>
</dbReference>
<dbReference type="InterPro" id="IPR007632">
    <property type="entry name" value="Anoctamin"/>
</dbReference>
<sequence>MSRSHYGEEIAFYFAFMDLSNRALLPIALLGPLVFAVRFLARQYGSPVYAALLPFYAAAIVLWGSYFLMLWQRRRAELQVAWGVKHFEPRSFERPQFQCWHNKSTGEQRYYPEWRRLAKRALSLLVTLLQTAFLVFLTLLIYLHYVNAFEYYSGLKKTLIASALNGLMYGSIIMGLELLLFGAISRNLTEFENYRTQSEFESAYIFKMFFFVWVEM</sequence>
<dbReference type="PaxDb" id="2903-EOD24318"/>
<proteinExistence type="predicted"/>
<dbReference type="PANTHER" id="PTHR12308:SF73">
    <property type="entry name" value="ANOCTAMIN"/>
    <property type="match status" value="1"/>
</dbReference>
<dbReference type="PANTHER" id="PTHR12308">
    <property type="entry name" value="ANOCTAMIN"/>
    <property type="match status" value="1"/>
</dbReference>
<feature type="transmembrane region" description="Helical" evidence="5">
    <location>
        <begin position="121"/>
        <end position="146"/>
    </location>
</feature>
<dbReference type="RefSeq" id="XP_005776747.1">
    <property type="nucleotide sequence ID" value="XM_005776690.1"/>
</dbReference>
<evidence type="ECO:0000313" key="7">
    <source>
        <dbReference type="EnsemblProtists" id="EOD24318"/>
    </source>
</evidence>
<reference evidence="7" key="2">
    <citation type="submission" date="2024-10" db="UniProtKB">
        <authorList>
            <consortium name="EnsemblProtists"/>
        </authorList>
    </citation>
    <scope>IDENTIFICATION</scope>
</reference>
<evidence type="ECO:0000313" key="8">
    <source>
        <dbReference type="Proteomes" id="UP000013827"/>
    </source>
</evidence>
<dbReference type="KEGG" id="ehx:EMIHUDRAFT_367742"/>
<dbReference type="GeneID" id="17269863"/>
<feature type="transmembrane region" description="Helical" evidence="5">
    <location>
        <begin position="47"/>
        <end position="69"/>
    </location>
</feature>
<name>A0A0D3JLD3_EMIH1</name>
<dbReference type="Proteomes" id="UP000013827">
    <property type="component" value="Unassembled WGS sequence"/>
</dbReference>
<feature type="transmembrane region" description="Helical" evidence="5">
    <location>
        <begin position="23"/>
        <end position="41"/>
    </location>
</feature>
<evidence type="ECO:0000256" key="4">
    <source>
        <dbReference type="ARBA" id="ARBA00023136"/>
    </source>
</evidence>
<dbReference type="eggNOG" id="KOG2513">
    <property type="taxonomic scope" value="Eukaryota"/>
</dbReference>
<dbReference type="HOGENOM" id="CLU_1279715_0_0_1"/>